<dbReference type="Proteomes" id="UP000683000">
    <property type="component" value="Unassembled WGS sequence"/>
</dbReference>
<dbReference type="OrthoDB" id="196165at2759"/>
<evidence type="ECO:0000313" key="2">
    <source>
        <dbReference type="EMBL" id="KAG6372844.1"/>
    </source>
</evidence>
<dbReference type="AlphaFoldDB" id="A0A8I2YIG0"/>
<reference evidence="2" key="1">
    <citation type="submission" date="2021-03" db="EMBL/GenBank/DDBJ databases">
        <title>Evolutionary innovations through gain and loss of genes in the ectomycorrhizal Boletales.</title>
        <authorList>
            <person name="Wu G."/>
            <person name="Miyauchi S."/>
            <person name="Morin E."/>
            <person name="Yang Z.-L."/>
            <person name="Xu J."/>
            <person name="Martin F.M."/>
        </authorList>
    </citation>
    <scope>NUCLEOTIDE SEQUENCE</scope>
    <source>
        <strain evidence="2">BR01</strain>
    </source>
</reference>
<dbReference type="PANTHER" id="PTHR47775">
    <property type="entry name" value="BUD SITE SELECTION PROTEIN 14"/>
    <property type="match status" value="1"/>
</dbReference>
<protein>
    <submittedName>
        <fullName evidence="2">Uncharacterized protein</fullName>
    </submittedName>
</protein>
<proteinExistence type="predicted"/>
<evidence type="ECO:0000313" key="3">
    <source>
        <dbReference type="Proteomes" id="UP000683000"/>
    </source>
</evidence>
<accession>A0A8I2YIG0</accession>
<dbReference type="GO" id="GO:0008104">
    <property type="term" value="P:intracellular protein localization"/>
    <property type="evidence" value="ECO:0007669"/>
    <property type="project" value="TreeGrafter"/>
</dbReference>
<feature type="compositionally biased region" description="Polar residues" evidence="1">
    <location>
        <begin position="319"/>
        <end position="337"/>
    </location>
</feature>
<dbReference type="GO" id="GO:0030950">
    <property type="term" value="P:establishment or maintenance of actin cytoskeleton polarity"/>
    <property type="evidence" value="ECO:0007669"/>
    <property type="project" value="TreeGrafter"/>
</dbReference>
<comment type="caution">
    <text evidence="2">The sequence shown here is derived from an EMBL/GenBank/DDBJ whole genome shotgun (WGS) entry which is preliminary data.</text>
</comment>
<evidence type="ECO:0000256" key="1">
    <source>
        <dbReference type="SAM" id="MobiDB-lite"/>
    </source>
</evidence>
<feature type="compositionally biased region" description="Basic and acidic residues" evidence="1">
    <location>
        <begin position="289"/>
        <end position="316"/>
    </location>
</feature>
<feature type="region of interest" description="Disordered" evidence="1">
    <location>
        <begin position="285"/>
        <end position="357"/>
    </location>
</feature>
<dbReference type="EMBL" id="JAGFBS010000025">
    <property type="protein sequence ID" value="KAG6372844.1"/>
    <property type="molecule type" value="Genomic_DNA"/>
</dbReference>
<feature type="compositionally biased region" description="Basic and acidic residues" evidence="1">
    <location>
        <begin position="342"/>
        <end position="357"/>
    </location>
</feature>
<name>A0A8I2YIG0_9AGAM</name>
<dbReference type="InterPro" id="IPR053039">
    <property type="entry name" value="Polarity_Bud-Selection_Reg"/>
</dbReference>
<dbReference type="GO" id="GO:0015630">
    <property type="term" value="C:microtubule cytoskeleton"/>
    <property type="evidence" value="ECO:0007669"/>
    <property type="project" value="TreeGrafter"/>
</dbReference>
<dbReference type="PANTHER" id="PTHR47775:SF1">
    <property type="entry name" value="BUD SITE SELECTION PROTEIN 14"/>
    <property type="match status" value="1"/>
</dbReference>
<keyword evidence="3" id="KW-1185">Reference proteome</keyword>
<dbReference type="GO" id="GO:0051286">
    <property type="term" value="C:cell tip"/>
    <property type="evidence" value="ECO:0007669"/>
    <property type="project" value="TreeGrafter"/>
</dbReference>
<gene>
    <name evidence="2" type="ORF">JVT61DRAFT_7272</name>
</gene>
<sequence>MLKTQDVGDIPVGNIEIPFEGLVRLTKHCSVNLAHATPQELQEDVEHIHSNFSSRTSSHSPSPILGLPAGTHCCPGIEGVMFAPALSIHHYLPAVWNEDEEEEEVKWEDGVYQEEDLELAKMSIHTRQSQFEDQESMIMDAMQMEPDDGMSWDDSAAKDMQAWSAQMKREQQMLMSPETLQPGALHLKPVQQLQQQQVVSQQQQEVIIAQQEQQMLSQQVLHHQSSRDRLSPKKTFPSYSFPCKSADLFNAGEMRKLSTTLSIIPDEPSKPLAVGTGLILPRLVIQQPEDNHKQTRKEVDEDTSKKKLKGKEKDETAPVTGSSSPAISNQPVKSSHSGIGKLRKECESTDDEGKEKEMKRDCGIFGLFGCKKDKDKDKDKDKASIENISSDITCESQDSDQSSNQCFCLPLQHL</sequence>
<organism evidence="2 3">
    <name type="scientific">Boletus reticuloceps</name>
    <dbReference type="NCBI Taxonomy" id="495285"/>
    <lineage>
        <taxon>Eukaryota</taxon>
        <taxon>Fungi</taxon>
        <taxon>Dikarya</taxon>
        <taxon>Basidiomycota</taxon>
        <taxon>Agaricomycotina</taxon>
        <taxon>Agaricomycetes</taxon>
        <taxon>Agaricomycetidae</taxon>
        <taxon>Boletales</taxon>
        <taxon>Boletineae</taxon>
        <taxon>Boletaceae</taxon>
        <taxon>Boletoideae</taxon>
        <taxon>Boletus</taxon>
    </lineage>
</organism>